<feature type="compositionally biased region" description="Gly residues" evidence="1">
    <location>
        <begin position="42"/>
        <end position="53"/>
    </location>
</feature>
<name>B9RKW0_RICCO</name>
<protein>
    <submittedName>
        <fullName evidence="2">Uncharacterized protein</fullName>
    </submittedName>
</protein>
<accession>B9RKW0</accession>
<feature type="compositionally biased region" description="Low complexity" evidence="1">
    <location>
        <begin position="54"/>
        <end position="63"/>
    </location>
</feature>
<dbReference type="InParanoid" id="B9RKW0"/>
<gene>
    <name evidence="2" type="ORF">RCOM_1563380</name>
</gene>
<feature type="region of interest" description="Disordered" evidence="1">
    <location>
        <begin position="37"/>
        <end position="63"/>
    </location>
</feature>
<evidence type="ECO:0000313" key="2">
    <source>
        <dbReference type="EMBL" id="EEF47975.1"/>
    </source>
</evidence>
<sequence>MATKELVVCLELVDADEKDVATIDVEVALAIGAAHGNAARGVDGGNKRGGTTGGLSSLSTVEA</sequence>
<dbReference type="Proteomes" id="UP000008311">
    <property type="component" value="Unassembled WGS sequence"/>
</dbReference>
<organism evidence="2 3">
    <name type="scientific">Ricinus communis</name>
    <name type="common">Castor bean</name>
    <dbReference type="NCBI Taxonomy" id="3988"/>
    <lineage>
        <taxon>Eukaryota</taxon>
        <taxon>Viridiplantae</taxon>
        <taxon>Streptophyta</taxon>
        <taxon>Embryophyta</taxon>
        <taxon>Tracheophyta</taxon>
        <taxon>Spermatophyta</taxon>
        <taxon>Magnoliopsida</taxon>
        <taxon>eudicotyledons</taxon>
        <taxon>Gunneridae</taxon>
        <taxon>Pentapetalae</taxon>
        <taxon>rosids</taxon>
        <taxon>fabids</taxon>
        <taxon>Malpighiales</taxon>
        <taxon>Euphorbiaceae</taxon>
        <taxon>Acalyphoideae</taxon>
        <taxon>Acalypheae</taxon>
        <taxon>Ricinus</taxon>
    </lineage>
</organism>
<dbReference type="AlphaFoldDB" id="B9RKW0"/>
<dbReference type="EMBL" id="EQ973785">
    <property type="protein sequence ID" value="EEF47975.1"/>
    <property type="molecule type" value="Genomic_DNA"/>
</dbReference>
<keyword evidence="3" id="KW-1185">Reference proteome</keyword>
<reference evidence="3" key="1">
    <citation type="journal article" date="2010" name="Nat. Biotechnol.">
        <title>Draft genome sequence of the oilseed species Ricinus communis.</title>
        <authorList>
            <person name="Chan A.P."/>
            <person name="Crabtree J."/>
            <person name="Zhao Q."/>
            <person name="Lorenzi H."/>
            <person name="Orvis J."/>
            <person name="Puiu D."/>
            <person name="Melake-Berhan A."/>
            <person name="Jones K.M."/>
            <person name="Redman J."/>
            <person name="Chen G."/>
            <person name="Cahoon E.B."/>
            <person name="Gedil M."/>
            <person name="Stanke M."/>
            <person name="Haas B.J."/>
            <person name="Wortman J.R."/>
            <person name="Fraser-Liggett C.M."/>
            <person name="Ravel J."/>
            <person name="Rabinowicz P.D."/>
        </authorList>
    </citation>
    <scope>NUCLEOTIDE SEQUENCE [LARGE SCALE GENOMIC DNA]</scope>
    <source>
        <strain evidence="3">cv. Hale</strain>
    </source>
</reference>
<proteinExistence type="predicted"/>
<evidence type="ECO:0000256" key="1">
    <source>
        <dbReference type="SAM" id="MobiDB-lite"/>
    </source>
</evidence>
<evidence type="ECO:0000313" key="3">
    <source>
        <dbReference type="Proteomes" id="UP000008311"/>
    </source>
</evidence>